<gene>
    <name evidence="9" type="ORF">HZI73_03510</name>
</gene>
<dbReference type="GO" id="GO:0006508">
    <property type="term" value="P:proteolysis"/>
    <property type="evidence" value="ECO:0007669"/>
    <property type="project" value="UniProtKB-KW"/>
</dbReference>
<evidence type="ECO:0000256" key="6">
    <source>
        <dbReference type="ARBA" id="ARBA00022989"/>
    </source>
</evidence>
<evidence type="ECO:0000256" key="8">
    <source>
        <dbReference type="SAM" id="Phobius"/>
    </source>
</evidence>
<feature type="transmembrane region" description="Helical" evidence="8">
    <location>
        <begin position="107"/>
        <end position="125"/>
    </location>
</feature>
<feature type="transmembrane region" description="Helical" evidence="8">
    <location>
        <begin position="211"/>
        <end position="235"/>
    </location>
</feature>
<feature type="transmembrane region" description="Helical" evidence="8">
    <location>
        <begin position="78"/>
        <end position="101"/>
    </location>
</feature>
<evidence type="ECO:0000256" key="4">
    <source>
        <dbReference type="ARBA" id="ARBA00022692"/>
    </source>
</evidence>
<keyword evidence="1" id="KW-1003">Cell membrane</keyword>
<keyword evidence="3" id="KW-0645">Protease</keyword>
<organism evidence="9 10">
    <name type="scientific">Vallitalea pronyensis</name>
    <dbReference type="NCBI Taxonomy" id="1348613"/>
    <lineage>
        <taxon>Bacteria</taxon>
        <taxon>Bacillati</taxon>
        <taxon>Bacillota</taxon>
        <taxon>Clostridia</taxon>
        <taxon>Lachnospirales</taxon>
        <taxon>Vallitaleaceae</taxon>
        <taxon>Vallitalea</taxon>
    </lineage>
</organism>
<dbReference type="NCBIfam" id="TIGR04223">
    <property type="entry name" value="quorum_AgrD"/>
    <property type="match status" value="1"/>
</dbReference>
<dbReference type="GO" id="GO:0008233">
    <property type="term" value="F:peptidase activity"/>
    <property type="evidence" value="ECO:0007669"/>
    <property type="project" value="UniProtKB-KW"/>
</dbReference>
<keyword evidence="5" id="KW-0378">Hydrolase</keyword>
<reference evidence="9" key="1">
    <citation type="submission" date="2020-07" db="EMBL/GenBank/DDBJ databases">
        <title>Vallitalea pronyensis genome.</title>
        <authorList>
            <person name="Postec A."/>
        </authorList>
    </citation>
    <scope>NUCLEOTIDE SEQUENCE</scope>
    <source>
        <strain evidence="9">FatNI3</strain>
    </source>
</reference>
<name>A0A8J8MHH7_9FIRM</name>
<evidence type="ECO:0000313" key="10">
    <source>
        <dbReference type="Proteomes" id="UP000683246"/>
    </source>
</evidence>
<dbReference type="InterPro" id="IPR006741">
    <property type="entry name" value="AgrB"/>
</dbReference>
<dbReference type="RefSeq" id="WP_212696877.1">
    <property type="nucleotide sequence ID" value="NZ_CP058649.1"/>
</dbReference>
<evidence type="ECO:0000256" key="2">
    <source>
        <dbReference type="ARBA" id="ARBA00022654"/>
    </source>
</evidence>
<accession>A0A8J8MHH7</accession>
<proteinExistence type="predicted"/>
<dbReference type="KEGG" id="vpy:HZI73_03510"/>
<dbReference type="Pfam" id="PF04647">
    <property type="entry name" value="AgrB"/>
    <property type="match status" value="1"/>
</dbReference>
<evidence type="ECO:0000256" key="1">
    <source>
        <dbReference type="ARBA" id="ARBA00022475"/>
    </source>
</evidence>
<evidence type="ECO:0000313" key="9">
    <source>
        <dbReference type="EMBL" id="QUI21408.1"/>
    </source>
</evidence>
<feature type="transmembrane region" description="Helical" evidence="8">
    <location>
        <begin position="33"/>
        <end position="66"/>
    </location>
</feature>
<feature type="transmembrane region" description="Helical" evidence="8">
    <location>
        <begin position="146"/>
        <end position="164"/>
    </location>
</feature>
<keyword evidence="4 8" id="KW-0812">Transmembrane</keyword>
<evidence type="ECO:0000256" key="3">
    <source>
        <dbReference type="ARBA" id="ARBA00022670"/>
    </source>
</evidence>
<protein>
    <submittedName>
        <fullName evidence="9">Cyclic lactone autoinducer peptide</fullName>
    </submittedName>
</protein>
<dbReference type="EMBL" id="CP058649">
    <property type="protein sequence ID" value="QUI21408.1"/>
    <property type="molecule type" value="Genomic_DNA"/>
</dbReference>
<sequence length="248" mass="27998">MIYKLSTKISDKLVKKGIIQEDDIEVYNYGFEIIISSLLIFLGMMTLGIVFKCIIEVIIFMAFFCLLRIQAGGYHAKTHLQCFSFFALSCFFAIVISRLLLGYDKNYVIMMLVLIESCIIIMSYAPVDTENKPLNDSEKINYKSKSIVTVVVQTSIILIMRSLYSGFQVYYMVAAIAILIESVTVLPIINKRRKRGQNMLTSINKKIGSQVLGLIGLLGVAVASLSIQTACIWFFNQPKVPDKLRKND</sequence>
<dbReference type="GO" id="GO:0009372">
    <property type="term" value="P:quorum sensing"/>
    <property type="evidence" value="ECO:0007669"/>
    <property type="project" value="UniProtKB-KW"/>
</dbReference>
<keyword evidence="7 8" id="KW-0472">Membrane</keyword>
<keyword evidence="10" id="KW-1185">Reference proteome</keyword>
<evidence type="ECO:0000256" key="5">
    <source>
        <dbReference type="ARBA" id="ARBA00022801"/>
    </source>
</evidence>
<keyword evidence="2" id="KW-0673">Quorum sensing</keyword>
<keyword evidence="6 8" id="KW-1133">Transmembrane helix</keyword>
<feature type="transmembrane region" description="Helical" evidence="8">
    <location>
        <begin position="170"/>
        <end position="190"/>
    </location>
</feature>
<dbReference type="AlphaFoldDB" id="A0A8J8MHH7"/>
<dbReference type="SMART" id="SM00793">
    <property type="entry name" value="AgrB"/>
    <property type="match status" value="1"/>
</dbReference>
<dbReference type="InterPro" id="IPR009229">
    <property type="entry name" value="AgrD"/>
</dbReference>
<dbReference type="Proteomes" id="UP000683246">
    <property type="component" value="Chromosome"/>
</dbReference>
<dbReference type="GO" id="GO:0016020">
    <property type="term" value="C:membrane"/>
    <property type="evidence" value="ECO:0007669"/>
    <property type="project" value="InterPro"/>
</dbReference>
<evidence type="ECO:0000256" key="7">
    <source>
        <dbReference type="ARBA" id="ARBA00023136"/>
    </source>
</evidence>